<name>A0A6J4N9V4_9RHOB</name>
<dbReference type="AlphaFoldDB" id="A0A6J4N9V4"/>
<feature type="compositionally biased region" description="Pro residues" evidence="1">
    <location>
        <begin position="26"/>
        <end position="39"/>
    </location>
</feature>
<evidence type="ECO:0000313" key="2">
    <source>
        <dbReference type="EMBL" id="CAA9382079.1"/>
    </source>
</evidence>
<evidence type="ECO:0000256" key="1">
    <source>
        <dbReference type="SAM" id="MobiDB-lite"/>
    </source>
</evidence>
<dbReference type="EMBL" id="CADCUU010000001">
    <property type="protein sequence ID" value="CAA9382079.1"/>
    <property type="molecule type" value="Genomic_DNA"/>
</dbReference>
<accession>A0A6J4N9V4</accession>
<organism evidence="2">
    <name type="scientific">uncultured Rubellimicrobium sp</name>
    <dbReference type="NCBI Taxonomy" id="543078"/>
    <lineage>
        <taxon>Bacteria</taxon>
        <taxon>Pseudomonadati</taxon>
        <taxon>Pseudomonadota</taxon>
        <taxon>Alphaproteobacteria</taxon>
        <taxon>Rhodobacterales</taxon>
        <taxon>Roseobacteraceae</taxon>
        <taxon>Rubellimicrobium</taxon>
        <taxon>environmental samples</taxon>
    </lineage>
</organism>
<proteinExistence type="predicted"/>
<reference evidence="2" key="1">
    <citation type="submission" date="2020-02" db="EMBL/GenBank/DDBJ databases">
        <authorList>
            <person name="Meier V. D."/>
        </authorList>
    </citation>
    <scope>NUCLEOTIDE SEQUENCE</scope>
    <source>
        <strain evidence="2">AVDCRST_MAG15</strain>
    </source>
</reference>
<gene>
    <name evidence="2" type="ORF">AVDCRST_MAG15-1024</name>
</gene>
<protein>
    <submittedName>
        <fullName evidence="2">Uncharacterized protein</fullName>
    </submittedName>
</protein>
<feature type="region of interest" description="Disordered" evidence="1">
    <location>
        <begin position="1"/>
        <end position="51"/>
    </location>
</feature>
<sequence length="51" mass="5410">MSDQDGTVTPKRPNLRMSFGADMNEPAPPPPAPLPPPGEPANTDSAPERTR</sequence>